<dbReference type="Pfam" id="PF03437">
    <property type="entry name" value="BtpA"/>
    <property type="match status" value="1"/>
</dbReference>
<organism evidence="2 3">
    <name type="scientific">Phyllobacterium zundukense</name>
    <dbReference type="NCBI Taxonomy" id="1867719"/>
    <lineage>
        <taxon>Bacteria</taxon>
        <taxon>Pseudomonadati</taxon>
        <taxon>Pseudomonadota</taxon>
        <taxon>Alphaproteobacteria</taxon>
        <taxon>Hyphomicrobiales</taxon>
        <taxon>Phyllobacteriaceae</taxon>
        <taxon>Phyllobacterium</taxon>
    </lineage>
</organism>
<reference evidence="2 3" key="1">
    <citation type="journal article" date="2017" name="Int J Environ Stud">
        <title>Does the Miocene-Pliocene relict legume Oxytropis triphylla form nitrogen-fixing nodules with a combination of bacterial strains?</title>
        <authorList>
            <person name="Safronova V."/>
            <person name="Belimov A."/>
            <person name="Sazanova A."/>
            <person name="Kuznetsova I."/>
            <person name="Popova J."/>
            <person name="Andronov E."/>
            <person name="Verkhozina A."/>
            <person name="Tikhonovich I."/>
        </authorList>
    </citation>
    <scope>NUCLEOTIDE SEQUENCE [LARGE SCALE GENOMIC DNA]</scope>
    <source>
        <strain evidence="2 3">Tri-38</strain>
    </source>
</reference>
<dbReference type="SUPFAM" id="SSF51366">
    <property type="entry name" value="Ribulose-phoshate binding barrel"/>
    <property type="match status" value="1"/>
</dbReference>
<dbReference type="OrthoDB" id="9791357at2"/>
<proteinExistence type="inferred from homology"/>
<comment type="similarity">
    <text evidence="1">Belongs to the BtpA family.</text>
</comment>
<evidence type="ECO:0000256" key="1">
    <source>
        <dbReference type="ARBA" id="ARBA00006007"/>
    </source>
</evidence>
<dbReference type="PANTHER" id="PTHR21381:SF3">
    <property type="entry name" value="SGC REGION PROTEIN SGCQ-RELATED"/>
    <property type="match status" value="1"/>
</dbReference>
<protein>
    <submittedName>
        <fullName evidence="2">BtpA family membrane complex biogenesis protein</fullName>
    </submittedName>
</protein>
<dbReference type="PANTHER" id="PTHR21381">
    <property type="entry name" value="ZGC:162297"/>
    <property type="match status" value="1"/>
</dbReference>
<dbReference type="InterPro" id="IPR005137">
    <property type="entry name" value="BtpA"/>
</dbReference>
<dbReference type="RefSeq" id="WP_100000146.1">
    <property type="nucleotide sequence ID" value="NZ_CP017940.1"/>
</dbReference>
<dbReference type="Proteomes" id="UP000232163">
    <property type="component" value="Unassembled WGS sequence"/>
</dbReference>
<gene>
    <name evidence="2" type="ORF">B5P45_25325</name>
</gene>
<dbReference type="PIRSF" id="PIRSF005956">
    <property type="entry name" value="BtpA"/>
    <property type="match status" value="1"/>
</dbReference>
<name>A0A2N9VS76_9HYPH</name>
<sequence length="285" mass="30201">MNTPSQPKSIYRAKPNAIQEIFGRRKAVIGVIHSLPLPGSPSYDGEPMDDIVAFAVAEAGRYKGGGVDGLIVENHGDIPFAKPDRLGPETAAAMAVMTDAVRRHSGLPIGVNILANGAVQAIAVAKAAGAAFVRVNQWSNAYVANEGLIDGPAGEAARYRAWLHARSVRIFADVHVKHGAHAITGDRTITELARDNEFFDADVAIATGQRTGDSATMEELQTIASGTSLPVAVGSGVTPDNIGDIFTVADAVIVASWLKREGAWWNEVDPDRLNVFMQAVQKARS</sequence>
<accession>A0A2N9VS76</accession>
<dbReference type="AlphaFoldDB" id="A0A2N9VS76"/>
<comment type="caution">
    <text evidence="2">The sequence shown here is derived from an EMBL/GenBank/DDBJ whole genome shotgun (WGS) entry which is preliminary data.</text>
</comment>
<evidence type="ECO:0000313" key="3">
    <source>
        <dbReference type="Proteomes" id="UP000232163"/>
    </source>
</evidence>
<keyword evidence="3" id="KW-1185">Reference proteome</keyword>
<dbReference type="InterPro" id="IPR011060">
    <property type="entry name" value="RibuloseP-bd_barrel"/>
</dbReference>
<dbReference type="NCBIfam" id="TIGR00259">
    <property type="entry name" value="thylakoid_BtpA"/>
    <property type="match status" value="1"/>
</dbReference>
<dbReference type="KEGG" id="pht:BLM14_14870"/>
<dbReference type="EMBL" id="MZMT01000053">
    <property type="protein sequence ID" value="PIO42344.1"/>
    <property type="molecule type" value="Genomic_DNA"/>
</dbReference>
<evidence type="ECO:0000313" key="2">
    <source>
        <dbReference type="EMBL" id="PIO42344.1"/>
    </source>
</evidence>